<dbReference type="EMBL" id="KV441551">
    <property type="protein sequence ID" value="OAG07327.1"/>
    <property type="molecule type" value="Genomic_DNA"/>
</dbReference>
<keyword evidence="3" id="KW-0378">Hydrolase</keyword>
<feature type="signal peptide" evidence="1">
    <location>
        <begin position="1"/>
        <end position="20"/>
    </location>
</feature>
<dbReference type="Pfam" id="PF00135">
    <property type="entry name" value="COesterase"/>
    <property type="match status" value="1"/>
</dbReference>
<dbReference type="SUPFAM" id="SSF53474">
    <property type="entry name" value="alpha/beta-Hydrolases"/>
    <property type="match status" value="1"/>
</dbReference>
<evidence type="ECO:0000313" key="4">
    <source>
        <dbReference type="Proteomes" id="UP000077069"/>
    </source>
</evidence>
<organism evidence="3 4">
    <name type="scientific">Paraphaeosphaeria sporulosa</name>
    <dbReference type="NCBI Taxonomy" id="1460663"/>
    <lineage>
        <taxon>Eukaryota</taxon>
        <taxon>Fungi</taxon>
        <taxon>Dikarya</taxon>
        <taxon>Ascomycota</taxon>
        <taxon>Pezizomycotina</taxon>
        <taxon>Dothideomycetes</taxon>
        <taxon>Pleosporomycetidae</taxon>
        <taxon>Pleosporales</taxon>
        <taxon>Massarineae</taxon>
        <taxon>Didymosphaeriaceae</taxon>
        <taxon>Paraphaeosphaeria</taxon>
    </lineage>
</organism>
<dbReference type="Gene3D" id="3.40.50.1820">
    <property type="entry name" value="alpha/beta hydrolase"/>
    <property type="match status" value="2"/>
</dbReference>
<dbReference type="RefSeq" id="XP_018037692.1">
    <property type="nucleotide sequence ID" value="XM_018181409.1"/>
</dbReference>
<dbReference type="InterPro" id="IPR002018">
    <property type="entry name" value="CarbesteraseB"/>
</dbReference>
<dbReference type="AlphaFoldDB" id="A0A177CKK2"/>
<keyword evidence="4" id="KW-1185">Reference proteome</keyword>
<dbReference type="GO" id="GO:0016787">
    <property type="term" value="F:hydrolase activity"/>
    <property type="evidence" value="ECO:0007669"/>
    <property type="project" value="UniProtKB-KW"/>
</dbReference>
<dbReference type="InterPro" id="IPR050309">
    <property type="entry name" value="Type-B_Carboxylest/Lipase"/>
</dbReference>
<evidence type="ECO:0000259" key="2">
    <source>
        <dbReference type="Pfam" id="PF00135"/>
    </source>
</evidence>
<dbReference type="OrthoDB" id="408631at2759"/>
<accession>A0A177CKK2</accession>
<dbReference type="STRING" id="1460663.A0A177CKK2"/>
<name>A0A177CKK2_9PLEO</name>
<evidence type="ECO:0000256" key="1">
    <source>
        <dbReference type="SAM" id="SignalP"/>
    </source>
</evidence>
<feature type="domain" description="Carboxylesterase type B" evidence="2">
    <location>
        <begin position="32"/>
        <end position="378"/>
    </location>
</feature>
<feature type="chain" id="PRO_5008058325" evidence="1">
    <location>
        <begin position="21"/>
        <end position="532"/>
    </location>
</feature>
<protein>
    <submittedName>
        <fullName evidence="3">Alpha/beta-hydrolase</fullName>
    </submittedName>
</protein>
<dbReference type="PANTHER" id="PTHR11559">
    <property type="entry name" value="CARBOXYLESTERASE"/>
    <property type="match status" value="1"/>
</dbReference>
<gene>
    <name evidence="3" type="ORF">CC84DRAFT_1195553</name>
</gene>
<dbReference type="Proteomes" id="UP000077069">
    <property type="component" value="Unassembled WGS sequence"/>
</dbReference>
<dbReference type="GeneID" id="28764895"/>
<dbReference type="InterPro" id="IPR029058">
    <property type="entry name" value="AB_hydrolase_fold"/>
</dbReference>
<keyword evidence="1" id="KW-0732">Signal</keyword>
<proteinExistence type="predicted"/>
<evidence type="ECO:0000313" key="3">
    <source>
        <dbReference type="EMBL" id="OAG07327.1"/>
    </source>
</evidence>
<dbReference type="InParanoid" id="A0A177CKK2"/>
<reference evidence="3 4" key="1">
    <citation type="submission" date="2016-05" db="EMBL/GenBank/DDBJ databases">
        <title>Comparative analysis of secretome profiles of manganese(II)-oxidizing ascomycete fungi.</title>
        <authorList>
            <consortium name="DOE Joint Genome Institute"/>
            <person name="Zeiner C.A."/>
            <person name="Purvine S.O."/>
            <person name="Zink E.M."/>
            <person name="Wu S."/>
            <person name="Pasa-Tolic L."/>
            <person name="Chaput D.L."/>
            <person name="Haridas S."/>
            <person name="Grigoriev I.V."/>
            <person name="Santelli C.M."/>
            <person name="Hansel C.M."/>
        </authorList>
    </citation>
    <scope>NUCLEOTIDE SEQUENCE [LARGE SCALE GENOMIC DNA]</scope>
    <source>
        <strain evidence="3 4">AP3s5-JAC2a</strain>
    </source>
</reference>
<dbReference type="ESTHER" id="9pleo-a0a177ckk2">
    <property type="family name" value="Fungal_carboxylesterase_lipase"/>
</dbReference>
<sequence>MKLQLLSLVFYTNLIIPGHAHGHNADDSSQLTVKTLTGAYTGVLDPTFPKTRRFGSIPFAEPPIQARRWLPPQKLSPSTEQHDASELPPSCPQFLSSVPSLLSTYFAEGALINNGDQNHTSGLVGAATSEDCLYLAVWTPANASSHSKLPVLVFLPGGGFSAGGVDSGYYNPASWIERSQSHIVITVNYRVNIFGFPNAPGLSDQNLGILDQRMALEWVRDNVAAFGGDSDKITQWGQSAGSMSTDIHAHAFPEDPIASAYFLMSGTAFSGSAVADTTFSNFTFVAQHFGCEPSGRNGSTSALDCLRKVPFENITNFIGQYGDSGSTPALSFLPVVDDRIIFSDYYARANAGKVARLPVILSNTANEGSSLVPFPANDPSSGFPQEVILGIALAGFVCPTYSSTLERSNLSVPVYRYQYAGVFPNLNPLGWTGAWHGEDISLVFGTYDLVKGVGEVPQLEVETSRAMQDHVHAFMRDPLRGPQKLGWQAVDARNSRNGTLIRFGTGGKAIQYVNSFEVDRVCQGLGEYDAFP</sequence>